<keyword evidence="2" id="KW-0697">Rotamase</keyword>
<sequence>MMERTLMNRLLRAAMVGGAAMVVWAAPLSAQAPRYQSPIMAPAAPATPALPVPAAITPNGTVVEDVVVRVNDQIISQSDVLRSQEQLNQELKQANVGSEEAAERQKNMLRDMIDQQLLLSKGKELGINADAEVIRRLDEIRKQNHFDTMEDLEKAARSQNVSFEDFKANIRNGVITQQVVRDEVGRRLQMTQAQEQTYYEAHKKEFEQPEQIRLAEILIPTPADASADQVAQAQAKADDLVAKLKAGAKFSDLAKQYSGGATAAQGGELGLYKKGGLAKVLEDQTYPLAIGESTAPIRTRQGFVVLKVLEHPQAGVPPMKDVEQDIQQGIYQEQMQPALRAYLTKLREDAYVDIRPGYVDSGASPKQTKIINSAYAPPPVKKKKNQVKTRAGEFRRASVGPTRGDSADDTAAATPAPAAVAPATTAAASSAPADAGVEKAAVGGAAAVPAAGAAVGSSSSAAAVAPVNNTGRLSRASSVKKEKVKKVRREKIRFGQAPRNALPAGPEETAAVVSQPNNTPGMAVGQLPAPATAEGVNGEDPLAPVAAAQKKTRYSARAPQVKFRKKQAKDAKAKEKAVATPVPMSAEEKASVKTQSAPLGLNGDTTKKKKKRKKGDPKERLQTKPAAPKDDKFANPTGPGTTNDLRKTPVGGTTAPATTPANPTTLPPADAPAPGAPVPPTVPGSTTPAPGSTVPAGTPPSN</sequence>
<dbReference type="Proteomes" id="UP000289437">
    <property type="component" value="Unassembled WGS sequence"/>
</dbReference>
<keyword evidence="1 5" id="KW-0732">Signal</keyword>
<dbReference type="PANTHER" id="PTHR47637">
    <property type="entry name" value="CHAPERONE SURA"/>
    <property type="match status" value="1"/>
</dbReference>
<feature type="compositionally biased region" description="Basic residues" evidence="4">
    <location>
        <begin position="482"/>
        <end position="491"/>
    </location>
</feature>
<keyword evidence="3" id="KW-0175">Coiled coil</keyword>
<name>A0A4V1L5K4_9BACT</name>
<organism evidence="7 8">
    <name type="scientific">Granulicella sibirica</name>
    <dbReference type="NCBI Taxonomy" id="2479048"/>
    <lineage>
        <taxon>Bacteria</taxon>
        <taxon>Pseudomonadati</taxon>
        <taxon>Acidobacteriota</taxon>
        <taxon>Terriglobia</taxon>
        <taxon>Terriglobales</taxon>
        <taxon>Acidobacteriaceae</taxon>
        <taxon>Granulicella</taxon>
    </lineage>
</organism>
<evidence type="ECO:0000256" key="5">
    <source>
        <dbReference type="SAM" id="SignalP"/>
    </source>
</evidence>
<dbReference type="OrthoDB" id="14196at2"/>
<feature type="compositionally biased region" description="Low complexity" evidence="4">
    <location>
        <begin position="409"/>
        <end position="418"/>
    </location>
</feature>
<dbReference type="InterPro" id="IPR027304">
    <property type="entry name" value="Trigger_fact/SurA_dom_sf"/>
</dbReference>
<accession>A0A4V1L5K4</accession>
<feature type="coiled-coil region" evidence="3">
    <location>
        <begin position="81"/>
        <end position="108"/>
    </location>
</feature>
<feature type="chain" id="PRO_5020628924" evidence="5">
    <location>
        <begin position="26"/>
        <end position="702"/>
    </location>
</feature>
<comment type="caution">
    <text evidence="7">The sequence shown here is derived from an EMBL/GenBank/DDBJ whole genome shotgun (WGS) entry which is preliminary data.</text>
</comment>
<evidence type="ECO:0000256" key="4">
    <source>
        <dbReference type="SAM" id="MobiDB-lite"/>
    </source>
</evidence>
<evidence type="ECO:0000256" key="3">
    <source>
        <dbReference type="SAM" id="Coils"/>
    </source>
</evidence>
<feature type="region of interest" description="Disordered" evidence="4">
    <location>
        <begin position="472"/>
        <end position="702"/>
    </location>
</feature>
<evidence type="ECO:0000313" key="8">
    <source>
        <dbReference type="Proteomes" id="UP000289437"/>
    </source>
</evidence>
<feature type="compositionally biased region" description="Basic and acidic residues" evidence="4">
    <location>
        <begin position="616"/>
        <end position="633"/>
    </location>
</feature>
<dbReference type="InterPro" id="IPR046357">
    <property type="entry name" value="PPIase_dom_sf"/>
</dbReference>
<feature type="domain" description="PpiC" evidence="6">
    <location>
        <begin position="209"/>
        <end position="310"/>
    </location>
</feature>
<feature type="signal peptide" evidence="5">
    <location>
        <begin position="1"/>
        <end position="25"/>
    </location>
</feature>
<feature type="region of interest" description="Disordered" evidence="4">
    <location>
        <begin position="370"/>
        <end position="418"/>
    </location>
</feature>
<dbReference type="InterPro" id="IPR023058">
    <property type="entry name" value="PPIase_PpiC_CS"/>
</dbReference>
<feature type="compositionally biased region" description="Basic and acidic residues" evidence="4">
    <location>
        <begin position="568"/>
        <end position="577"/>
    </location>
</feature>
<keyword evidence="8" id="KW-1185">Reference proteome</keyword>
<dbReference type="Pfam" id="PF13624">
    <property type="entry name" value="SurA_N_3"/>
    <property type="match status" value="1"/>
</dbReference>
<feature type="compositionally biased region" description="Low complexity" evidence="4">
    <location>
        <begin position="648"/>
        <end position="664"/>
    </location>
</feature>
<evidence type="ECO:0000313" key="7">
    <source>
        <dbReference type="EMBL" id="RXH56074.1"/>
    </source>
</evidence>
<feature type="compositionally biased region" description="Pro residues" evidence="4">
    <location>
        <begin position="665"/>
        <end position="682"/>
    </location>
</feature>
<dbReference type="Pfam" id="PF13616">
    <property type="entry name" value="Rotamase_3"/>
    <property type="match status" value="1"/>
</dbReference>
<protein>
    <submittedName>
        <fullName evidence="7">Survival protein SurA (Peptidyl-prolyl cis-trans isomerase SurA)</fullName>
    </submittedName>
</protein>
<keyword evidence="2 7" id="KW-0413">Isomerase</keyword>
<evidence type="ECO:0000256" key="2">
    <source>
        <dbReference type="PROSITE-ProRule" id="PRU00278"/>
    </source>
</evidence>
<dbReference type="GO" id="GO:0003755">
    <property type="term" value="F:peptidyl-prolyl cis-trans isomerase activity"/>
    <property type="evidence" value="ECO:0007669"/>
    <property type="project" value="UniProtKB-KW"/>
</dbReference>
<feature type="compositionally biased region" description="Low complexity" evidence="4">
    <location>
        <begin position="683"/>
        <end position="696"/>
    </location>
</feature>
<dbReference type="SUPFAM" id="SSF109998">
    <property type="entry name" value="Triger factor/SurA peptide-binding domain-like"/>
    <property type="match status" value="1"/>
</dbReference>
<dbReference type="PROSITE" id="PS01096">
    <property type="entry name" value="PPIC_PPIASE_1"/>
    <property type="match status" value="1"/>
</dbReference>
<dbReference type="AlphaFoldDB" id="A0A4V1L5K4"/>
<dbReference type="EMBL" id="RDSM01000002">
    <property type="protein sequence ID" value="RXH56074.1"/>
    <property type="molecule type" value="Genomic_DNA"/>
</dbReference>
<dbReference type="Gene3D" id="3.10.50.40">
    <property type="match status" value="1"/>
</dbReference>
<gene>
    <name evidence="7" type="ORF">GRAN_2931</name>
</gene>
<dbReference type="PANTHER" id="PTHR47637:SF1">
    <property type="entry name" value="CHAPERONE SURA"/>
    <property type="match status" value="1"/>
</dbReference>
<dbReference type="PROSITE" id="PS50198">
    <property type="entry name" value="PPIC_PPIASE_2"/>
    <property type="match status" value="1"/>
</dbReference>
<dbReference type="Gene3D" id="1.10.4030.10">
    <property type="entry name" value="Porin chaperone SurA, peptide-binding domain"/>
    <property type="match status" value="1"/>
</dbReference>
<dbReference type="SUPFAM" id="SSF54534">
    <property type="entry name" value="FKBP-like"/>
    <property type="match status" value="1"/>
</dbReference>
<dbReference type="InterPro" id="IPR050280">
    <property type="entry name" value="OMP_Chaperone_SurA"/>
</dbReference>
<proteinExistence type="predicted"/>
<reference evidence="8" key="2">
    <citation type="submission" date="2019-02" db="EMBL/GenBank/DDBJ databases">
        <title>Granulicella sibirica sp. nov., a psychrotolerant acidobacterium isolated from an organic soil layer in forested tundra, West Siberia.</title>
        <authorList>
            <person name="Oshkin I.Y."/>
            <person name="Kulichevskaya I.S."/>
            <person name="Rijpstra W.I.C."/>
            <person name="Sinninghe Damste J.S."/>
            <person name="Rakitin A.L."/>
            <person name="Ravin N.V."/>
            <person name="Dedysh S.N."/>
        </authorList>
    </citation>
    <scope>NUCLEOTIDE SEQUENCE [LARGE SCALE GENOMIC DNA]</scope>
    <source>
        <strain evidence="8">AF10</strain>
    </source>
</reference>
<dbReference type="InterPro" id="IPR000297">
    <property type="entry name" value="PPIase_PpiC"/>
</dbReference>
<reference evidence="7 8" key="1">
    <citation type="submission" date="2018-11" db="EMBL/GenBank/DDBJ databases">
        <authorList>
            <person name="Mardanov A.V."/>
            <person name="Ravin N.V."/>
            <person name="Dedysh S.N."/>
        </authorList>
    </citation>
    <scope>NUCLEOTIDE SEQUENCE [LARGE SCALE GENOMIC DNA]</scope>
    <source>
        <strain evidence="7 8">AF10</strain>
    </source>
</reference>
<evidence type="ECO:0000259" key="6">
    <source>
        <dbReference type="PROSITE" id="PS50198"/>
    </source>
</evidence>
<evidence type="ECO:0000256" key="1">
    <source>
        <dbReference type="ARBA" id="ARBA00022729"/>
    </source>
</evidence>